<gene>
    <name evidence="1" type="ORF">BFG04_03770</name>
</gene>
<dbReference type="Proteomes" id="UP000189728">
    <property type="component" value="Unassembled WGS sequence"/>
</dbReference>
<proteinExistence type="predicted"/>
<comment type="caution">
    <text evidence="1">The sequence shown here is derived from an EMBL/GenBank/DDBJ whole genome shotgun (WGS) entry which is preliminary data.</text>
</comment>
<organism evidence="1 2">
    <name type="scientific">Campylobacter pinnipediorum subsp. pinnipediorum</name>
    <dbReference type="NCBI Taxonomy" id="1660067"/>
    <lineage>
        <taxon>Bacteria</taxon>
        <taxon>Pseudomonadati</taxon>
        <taxon>Campylobacterota</taxon>
        <taxon>Epsilonproteobacteria</taxon>
        <taxon>Campylobacterales</taxon>
        <taxon>Campylobacteraceae</taxon>
        <taxon>Campylobacter</taxon>
    </lineage>
</organism>
<reference evidence="1 2" key="1">
    <citation type="submission" date="2016-08" db="EMBL/GenBank/DDBJ databases">
        <title>Campylobacter species from sea mammals.</title>
        <authorList>
            <person name="Gilbert M.J."/>
            <person name="Byrne B.A."/>
            <person name="Zomer A.L."/>
            <person name="Wagenaar J.A."/>
        </authorList>
    </citation>
    <scope>NUCLEOTIDE SEQUENCE [LARGE SCALE GENOMIC DNA]</scope>
    <source>
        <strain evidence="1 2">1105248</strain>
    </source>
</reference>
<dbReference type="RefSeq" id="WP_078387696.1">
    <property type="nucleotide sequence ID" value="NZ_CP012546.1"/>
</dbReference>
<evidence type="ECO:0000313" key="1">
    <source>
        <dbReference type="EMBL" id="OPA77223.1"/>
    </source>
</evidence>
<sequence length="87" mass="10321">MTQINWISSKVDEPKISRALLLEEIEVMFGYEVIEMINSYGYMIISRKRIDELRLCYHELVSANQQGYLAQFRESRCRERVSDEVKA</sequence>
<name>A0AAX0L969_9BACT</name>
<accession>A0AAX0L969</accession>
<dbReference type="EMBL" id="MCRK01000036">
    <property type="protein sequence ID" value="OPA77223.1"/>
    <property type="molecule type" value="Genomic_DNA"/>
</dbReference>
<dbReference type="AlphaFoldDB" id="A0AAX0L969"/>
<evidence type="ECO:0000313" key="2">
    <source>
        <dbReference type="Proteomes" id="UP000189728"/>
    </source>
</evidence>
<protein>
    <submittedName>
        <fullName evidence="1">Uncharacterized protein</fullName>
    </submittedName>
</protein>